<comment type="caution">
    <text evidence="1">The sequence shown here is derived from an EMBL/GenBank/DDBJ whole genome shotgun (WGS) entry which is preliminary data.</text>
</comment>
<dbReference type="GO" id="GO:0003677">
    <property type="term" value="F:DNA binding"/>
    <property type="evidence" value="ECO:0007669"/>
    <property type="project" value="InterPro"/>
</dbReference>
<proteinExistence type="predicted"/>
<organism evidence="1 2">
    <name type="scientific">Haematococcus lacustris</name>
    <name type="common">Green alga</name>
    <name type="synonym">Haematococcus pluvialis</name>
    <dbReference type="NCBI Taxonomy" id="44745"/>
    <lineage>
        <taxon>Eukaryota</taxon>
        <taxon>Viridiplantae</taxon>
        <taxon>Chlorophyta</taxon>
        <taxon>core chlorophytes</taxon>
        <taxon>Chlorophyceae</taxon>
        <taxon>CS clade</taxon>
        <taxon>Chlamydomonadales</taxon>
        <taxon>Haematococcaceae</taxon>
        <taxon>Haematococcus</taxon>
    </lineage>
</organism>
<gene>
    <name evidence="1" type="ORF">HaLaN_29079</name>
</gene>
<protein>
    <submittedName>
        <fullName evidence="1">Uncharacterized protein</fullName>
    </submittedName>
</protein>
<dbReference type="InterPro" id="IPR038279">
    <property type="entry name" value="Ndc10_dom2_sf"/>
</dbReference>
<reference evidence="1 2" key="1">
    <citation type="submission" date="2020-02" db="EMBL/GenBank/DDBJ databases">
        <title>Draft genome sequence of Haematococcus lacustris strain NIES-144.</title>
        <authorList>
            <person name="Morimoto D."/>
            <person name="Nakagawa S."/>
            <person name="Yoshida T."/>
            <person name="Sawayama S."/>
        </authorList>
    </citation>
    <scope>NUCLEOTIDE SEQUENCE [LARGE SCALE GENOMIC DNA]</scope>
    <source>
        <strain evidence="1 2">NIES-144</strain>
    </source>
</reference>
<dbReference type="Proteomes" id="UP000485058">
    <property type="component" value="Unassembled WGS sequence"/>
</dbReference>
<dbReference type="AlphaFoldDB" id="A0A6A0ADA7"/>
<name>A0A6A0ADA7_HAELA</name>
<evidence type="ECO:0000313" key="2">
    <source>
        <dbReference type="Proteomes" id="UP000485058"/>
    </source>
</evidence>
<evidence type="ECO:0000313" key="1">
    <source>
        <dbReference type="EMBL" id="GFH30261.1"/>
    </source>
</evidence>
<dbReference type="EMBL" id="BLLF01004797">
    <property type="protein sequence ID" value="GFH30261.1"/>
    <property type="molecule type" value="Genomic_DNA"/>
</dbReference>
<accession>A0A6A0ADA7</accession>
<sequence length="219" mass="24450">MPQVLHPCTALQLGRDRCDMTGSVVKRIMRQVSTITHLGTPSVKRGCTHMHVGWHLSTWALSPAMPLASSSLVAKLNEHRHITFTRAANVTVCPVNAIGSFLLTEAFFCVEKTTRTTAACWACMASYYTKMKRQFNIISDKVLHAFRKGAAFNLFNQGAQSELIKSVGNWKNDVMMTAYTTGAAPSILIQQGGWRHIDNDYLQGYFNERFLIKVCYSGL</sequence>
<dbReference type="Gene3D" id="1.10.443.20">
    <property type="entry name" value="Centromere DNA-binding protein complex CBF3 subunit, domain 2"/>
    <property type="match status" value="1"/>
</dbReference>
<keyword evidence="2" id="KW-1185">Reference proteome</keyword>